<keyword evidence="4" id="KW-1185">Reference proteome</keyword>
<keyword evidence="2" id="KW-0812">Transmembrane</keyword>
<reference evidence="3 4" key="1">
    <citation type="journal article" date="2013" name="Genome Announc.">
        <title>Complete Genome Sequence of Leifsonia xyli subsp. cynodontis Strain DSM46306, a Gram-Positive Bacterial Pathogen of Grasses.</title>
        <authorList>
            <person name="Monteiro-Vitorello C.B."/>
            <person name="Zerillo M.M."/>
            <person name="Van Sluys M.A."/>
            <person name="Camargo L.E."/>
            <person name="Kitajima J.P."/>
        </authorList>
    </citation>
    <scope>NUCLEOTIDE SEQUENCE [LARGE SCALE GENOMIC DNA]</scope>
    <source>
        <strain evidence="3 4">DSM 46306</strain>
    </source>
</reference>
<dbReference type="KEGG" id="lxy:O159_19370"/>
<dbReference type="PATRIC" id="fig|1389489.3.peg.1862"/>
<dbReference type="AlphaFoldDB" id="U3P8Y2"/>
<evidence type="ECO:0000313" key="3">
    <source>
        <dbReference type="EMBL" id="AGW41954.1"/>
    </source>
</evidence>
<keyword evidence="2" id="KW-0472">Membrane</keyword>
<protein>
    <recommendedName>
        <fullName evidence="5">DUF4307 domain-containing protein</fullName>
    </recommendedName>
</protein>
<evidence type="ECO:0000256" key="2">
    <source>
        <dbReference type="SAM" id="Phobius"/>
    </source>
</evidence>
<feature type="transmembrane region" description="Helical" evidence="2">
    <location>
        <begin position="82"/>
        <end position="104"/>
    </location>
</feature>
<keyword evidence="2" id="KW-1133">Transmembrane helix</keyword>
<evidence type="ECO:0000313" key="4">
    <source>
        <dbReference type="Proteomes" id="UP000016743"/>
    </source>
</evidence>
<accession>U3P8Y2</accession>
<dbReference type="eggNOG" id="ENOG5033B4I">
    <property type="taxonomic scope" value="Bacteria"/>
</dbReference>
<evidence type="ECO:0000256" key="1">
    <source>
        <dbReference type="SAM" id="MobiDB-lite"/>
    </source>
</evidence>
<gene>
    <name evidence="3" type="ORF">O159_19370</name>
</gene>
<dbReference type="Pfam" id="PF14155">
    <property type="entry name" value="DUF4307"/>
    <property type="match status" value="1"/>
</dbReference>
<sequence>MLSQPIVAPATGVGGDRKADGTQMAHDDQSVPAAEDGRTRKAPLTEAAHPDDVAAAAPAAPESAGLASRYGRTLSAKRRDRWLLGAGAAAMLAVVTAWVLWAGWDKNQADLQFTDTAFTIPDARHVDITFTINTPKGTAVTCALQALNEDFAIVGWRIVSYPGSDSRVTTHRESIRTTQQSTTGLINTCWLT</sequence>
<dbReference type="Proteomes" id="UP000016743">
    <property type="component" value="Chromosome"/>
</dbReference>
<dbReference type="InterPro" id="IPR025443">
    <property type="entry name" value="DUF4307"/>
</dbReference>
<evidence type="ECO:0008006" key="5">
    <source>
        <dbReference type="Google" id="ProtNLM"/>
    </source>
</evidence>
<name>U3P8Y2_LEIXC</name>
<proteinExistence type="predicted"/>
<feature type="compositionally biased region" description="Basic and acidic residues" evidence="1">
    <location>
        <begin position="15"/>
        <end position="39"/>
    </location>
</feature>
<dbReference type="STRING" id="1389489.O159_19370"/>
<dbReference type="HOGENOM" id="CLU_121878_0_0_11"/>
<dbReference type="EMBL" id="CP006734">
    <property type="protein sequence ID" value="AGW41954.1"/>
    <property type="molecule type" value="Genomic_DNA"/>
</dbReference>
<organism evidence="3 4">
    <name type="scientific">Leifsonia xyli subsp. cynodontis DSM 46306</name>
    <dbReference type="NCBI Taxonomy" id="1389489"/>
    <lineage>
        <taxon>Bacteria</taxon>
        <taxon>Bacillati</taxon>
        <taxon>Actinomycetota</taxon>
        <taxon>Actinomycetes</taxon>
        <taxon>Micrococcales</taxon>
        <taxon>Microbacteriaceae</taxon>
        <taxon>Leifsonia</taxon>
    </lineage>
</organism>
<feature type="region of interest" description="Disordered" evidence="1">
    <location>
        <begin position="1"/>
        <end position="43"/>
    </location>
</feature>